<reference evidence="2" key="1">
    <citation type="submission" date="2022-11" db="UniProtKB">
        <authorList>
            <consortium name="WormBaseParasite"/>
        </authorList>
    </citation>
    <scope>IDENTIFICATION</scope>
</reference>
<organism evidence="1 2">
    <name type="scientific">Romanomermis culicivorax</name>
    <name type="common">Nematode worm</name>
    <dbReference type="NCBI Taxonomy" id="13658"/>
    <lineage>
        <taxon>Eukaryota</taxon>
        <taxon>Metazoa</taxon>
        <taxon>Ecdysozoa</taxon>
        <taxon>Nematoda</taxon>
        <taxon>Enoplea</taxon>
        <taxon>Dorylaimia</taxon>
        <taxon>Mermithida</taxon>
        <taxon>Mermithoidea</taxon>
        <taxon>Mermithidae</taxon>
        <taxon>Romanomermis</taxon>
    </lineage>
</organism>
<sequence>MVTMCQMSMQRIPELYRLARAITWLKYCDTRVNVVYFLLSPKLSIILKGAKAGIFKLDANSAVVAKAERKNSELFKGKITMFRPTLTRTGSSKSAFCSGNPFSDGQRVPLLVKIGHQQIVSLVLYHWLVHQKKK</sequence>
<name>A0A915JHL0_ROMCU</name>
<proteinExistence type="predicted"/>
<evidence type="ECO:0000313" key="1">
    <source>
        <dbReference type="Proteomes" id="UP000887565"/>
    </source>
</evidence>
<dbReference type="WBParaSite" id="nRc.2.0.1.t25591-RA">
    <property type="protein sequence ID" value="nRc.2.0.1.t25591-RA"/>
    <property type="gene ID" value="nRc.2.0.1.g25591"/>
</dbReference>
<protein>
    <submittedName>
        <fullName evidence="2">Uncharacterized protein</fullName>
    </submittedName>
</protein>
<accession>A0A915JHL0</accession>
<evidence type="ECO:0000313" key="2">
    <source>
        <dbReference type="WBParaSite" id="nRc.2.0.1.t25591-RA"/>
    </source>
</evidence>
<dbReference type="Proteomes" id="UP000887565">
    <property type="component" value="Unplaced"/>
</dbReference>
<keyword evidence="1" id="KW-1185">Reference proteome</keyword>
<dbReference type="AlphaFoldDB" id="A0A915JHL0"/>